<feature type="region of interest" description="Disordered" evidence="1">
    <location>
        <begin position="1"/>
        <end position="20"/>
    </location>
</feature>
<comment type="caution">
    <text evidence="2">The sequence shown here is derived from an EMBL/GenBank/DDBJ whole genome shotgun (WGS) entry which is preliminary data.</text>
</comment>
<dbReference type="EMBL" id="WNDP01000267">
    <property type="protein sequence ID" value="KAF1012286.1"/>
    <property type="molecule type" value="Genomic_DNA"/>
</dbReference>
<protein>
    <submittedName>
        <fullName evidence="2">Uncharacterized protein</fullName>
    </submittedName>
</protein>
<dbReference type="InterPro" id="IPR054500">
    <property type="entry name" value="Phage_fiber_rpt"/>
</dbReference>
<dbReference type="AlphaFoldDB" id="A0A833PAI3"/>
<name>A0A833PAI3_ACIBZ</name>
<sequence length="352" mass="39204">MAVNKLPEFAKNGQKNTENLNQEEGFPVNLKPARQWFNFLFNKLSLSINQIIDEDYIRHNEIIDNLTTDASNKPLSAKQGKALNEKKVDIGKSFSDSFAKDVDFYQDKQTEQYFKSFDDFPLGSRILVAKDLNLINSPDIQDQYFYVETKTTYMKNNPGRVQVAHGYSNASIAVRSASTNASYGGWSYLANTTSNVASATKLQTARKINTIDFDGTKDISVPTIDAVDNLNSSDTKKPLSANQGRILNEQKLNKDTEQSSYKTDKGFLDKYASRNTPSFFFDAGEGKYFNQFTVGVASSLDTGSYFVIGASPLNNKVKVMSGVRRDNGTYDLQKNITLLDSGSNNVVNGDFI</sequence>
<dbReference type="Proteomes" id="UP000490535">
    <property type="component" value="Unassembled WGS sequence"/>
</dbReference>
<evidence type="ECO:0000313" key="2">
    <source>
        <dbReference type="EMBL" id="KAF1012286.1"/>
    </source>
</evidence>
<proteinExistence type="predicted"/>
<dbReference type="Pfam" id="PF22337">
    <property type="entry name" value="Phage_fiber_rpt"/>
    <property type="match status" value="2"/>
</dbReference>
<reference evidence="3" key="1">
    <citation type="journal article" date="2020" name="MBio">
        <title>Horizontal gene transfer to a defensive symbiont with a reduced genome amongst a multipartite beetle microbiome.</title>
        <authorList>
            <person name="Waterworth S.C."/>
            <person name="Florez L.V."/>
            <person name="Rees E.R."/>
            <person name="Hertweck C."/>
            <person name="Kaltenpoth M."/>
            <person name="Kwan J.C."/>
        </authorList>
    </citation>
    <scope>NUCLEOTIDE SEQUENCE [LARGE SCALE GENOMIC DNA]</scope>
</reference>
<evidence type="ECO:0000256" key="1">
    <source>
        <dbReference type="SAM" id="MobiDB-lite"/>
    </source>
</evidence>
<organism evidence="2 3">
    <name type="scientific">Acinetobacter bereziniae</name>
    <name type="common">Acinetobacter genomosp. 10</name>
    <dbReference type="NCBI Taxonomy" id="106648"/>
    <lineage>
        <taxon>Bacteria</taxon>
        <taxon>Pseudomonadati</taxon>
        <taxon>Pseudomonadota</taxon>
        <taxon>Gammaproteobacteria</taxon>
        <taxon>Moraxellales</taxon>
        <taxon>Moraxellaceae</taxon>
        <taxon>Acinetobacter</taxon>
    </lineage>
</organism>
<evidence type="ECO:0000313" key="3">
    <source>
        <dbReference type="Proteomes" id="UP000490535"/>
    </source>
</evidence>
<accession>A0A833PAI3</accession>
<gene>
    <name evidence="2" type="ORF">GAK29_04871</name>
</gene>